<dbReference type="SUPFAM" id="SSF88659">
    <property type="entry name" value="Sigma3 and sigma4 domains of RNA polymerase sigma factors"/>
    <property type="match status" value="1"/>
</dbReference>
<comment type="similarity">
    <text evidence="1">Belongs to the sigma-70 factor family. ECF subfamily.</text>
</comment>
<keyword evidence="4" id="KW-0804">Transcription</keyword>
<protein>
    <submittedName>
        <fullName evidence="7">Sigma-70 family RNA polymerase sigma factor</fullName>
    </submittedName>
</protein>
<evidence type="ECO:0000256" key="4">
    <source>
        <dbReference type="ARBA" id="ARBA00023163"/>
    </source>
</evidence>
<keyword evidence="3" id="KW-0731">Sigma factor</keyword>
<organism evidence="7 8">
    <name type="scientific">Butyricimonas hominis</name>
    <dbReference type="NCBI Taxonomy" id="2763032"/>
    <lineage>
        <taxon>Bacteria</taxon>
        <taxon>Pseudomonadati</taxon>
        <taxon>Bacteroidota</taxon>
        <taxon>Bacteroidia</taxon>
        <taxon>Bacteroidales</taxon>
        <taxon>Odoribacteraceae</taxon>
        <taxon>Butyricimonas</taxon>
    </lineage>
</organism>
<dbReference type="SUPFAM" id="SSF88946">
    <property type="entry name" value="Sigma2 domain of RNA polymerase sigma factors"/>
    <property type="match status" value="1"/>
</dbReference>
<keyword evidence="8" id="KW-1185">Reference proteome</keyword>
<dbReference type="InterPro" id="IPR014284">
    <property type="entry name" value="RNA_pol_sigma-70_dom"/>
</dbReference>
<feature type="domain" description="RNA polymerase sigma factor 70 region 4 type 2" evidence="6">
    <location>
        <begin position="121"/>
        <end position="173"/>
    </location>
</feature>
<proteinExistence type="inferred from homology"/>
<reference evidence="7 8" key="1">
    <citation type="submission" date="2020-08" db="EMBL/GenBank/DDBJ databases">
        <title>Genome public.</title>
        <authorList>
            <person name="Liu C."/>
            <person name="Sun Q."/>
        </authorList>
    </citation>
    <scope>NUCLEOTIDE SEQUENCE [LARGE SCALE GENOMIC DNA]</scope>
    <source>
        <strain evidence="7 8">NSJ-56</strain>
    </source>
</reference>
<dbReference type="InterPro" id="IPR007627">
    <property type="entry name" value="RNA_pol_sigma70_r2"/>
</dbReference>
<dbReference type="EMBL" id="JACOOH010000013">
    <property type="protein sequence ID" value="MBC5623631.1"/>
    <property type="molecule type" value="Genomic_DNA"/>
</dbReference>
<dbReference type="NCBIfam" id="TIGR02937">
    <property type="entry name" value="sigma70-ECF"/>
    <property type="match status" value="1"/>
</dbReference>
<dbReference type="PANTHER" id="PTHR43133">
    <property type="entry name" value="RNA POLYMERASE ECF-TYPE SIGMA FACTO"/>
    <property type="match status" value="1"/>
</dbReference>
<sequence>MTDKTESTIIRLLAAGDERCMKIMFDIYYQPLCTYVMRYLLSVEDAKDIVQSVFISFWNNKKGHPFSGSIRSYLFGAASKASLQFMRNKGKTYFVDIELHIDDFLDEMLHDDEAELEKIKEQLYAAIENLPTNPQKVLKAIIFNNTPYKTVAEEMQISVNTVKTYYARALEALRKSIDTKTFSLLFLSFLHSEK</sequence>
<evidence type="ECO:0000256" key="2">
    <source>
        <dbReference type="ARBA" id="ARBA00023015"/>
    </source>
</evidence>
<feature type="domain" description="RNA polymerase sigma-70 region 2" evidence="5">
    <location>
        <begin position="25"/>
        <end position="91"/>
    </location>
</feature>
<dbReference type="Pfam" id="PF04542">
    <property type="entry name" value="Sigma70_r2"/>
    <property type="match status" value="1"/>
</dbReference>
<dbReference type="InterPro" id="IPR013249">
    <property type="entry name" value="RNA_pol_sigma70_r4_t2"/>
</dbReference>
<accession>A0ABR7D6P0</accession>
<evidence type="ECO:0000259" key="5">
    <source>
        <dbReference type="Pfam" id="PF04542"/>
    </source>
</evidence>
<dbReference type="PANTHER" id="PTHR43133:SF46">
    <property type="entry name" value="RNA POLYMERASE SIGMA-70 FACTOR ECF SUBFAMILY"/>
    <property type="match status" value="1"/>
</dbReference>
<evidence type="ECO:0000256" key="3">
    <source>
        <dbReference type="ARBA" id="ARBA00023082"/>
    </source>
</evidence>
<dbReference type="InterPro" id="IPR013324">
    <property type="entry name" value="RNA_pol_sigma_r3/r4-like"/>
</dbReference>
<dbReference type="InterPro" id="IPR039425">
    <property type="entry name" value="RNA_pol_sigma-70-like"/>
</dbReference>
<dbReference type="Proteomes" id="UP000646484">
    <property type="component" value="Unassembled WGS sequence"/>
</dbReference>
<dbReference type="Gene3D" id="1.10.1740.10">
    <property type="match status" value="1"/>
</dbReference>
<dbReference type="InterPro" id="IPR036388">
    <property type="entry name" value="WH-like_DNA-bd_sf"/>
</dbReference>
<name>A0ABR7D6P0_9BACT</name>
<keyword evidence="2" id="KW-0805">Transcription regulation</keyword>
<evidence type="ECO:0000313" key="7">
    <source>
        <dbReference type="EMBL" id="MBC5623631.1"/>
    </source>
</evidence>
<evidence type="ECO:0000313" key="8">
    <source>
        <dbReference type="Proteomes" id="UP000646484"/>
    </source>
</evidence>
<evidence type="ECO:0000256" key="1">
    <source>
        <dbReference type="ARBA" id="ARBA00010641"/>
    </source>
</evidence>
<comment type="caution">
    <text evidence="7">The sequence shown here is derived from an EMBL/GenBank/DDBJ whole genome shotgun (WGS) entry which is preliminary data.</text>
</comment>
<gene>
    <name evidence="7" type="ORF">H8S64_21290</name>
</gene>
<evidence type="ECO:0000259" key="6">
    <source>
        <dbReference type="Pfam" id="PF08281"/>
    </source>
</evidence>
<dbReference type="Gene3D" id="1.10.10.10">
    <property type="entry name" value="Winged helix-like DNA-binding domain superfamily/Winged helix DNA-binding domain"/>
    <property type="match status" value="1"/>
</dbReference>
<dbReference type="RefSeq" id="WP_141561007.1">
    <property type="nucleotide sequence ID" value="NZ_JACOOH010000013.1"/>
</dbReference>
<dbReference type="InterPro" id="IPR013325">
    <property type="entry name" value="RNA_pol_sigma_r2"/>
</dbReference>
<dbReference type="Pfam" id="PF08281">
    <property type="entry name" value="Sigma70_r4_2"/>
    <property type="match status" value="1"/>
</dbReference>